<evidence type="ECO:0000313" key="2">
    <source>
        <dbReference type="EMBL" id="UOB17988.1"/>
    </source>
</evidence>
<dbReference type="KEGG" id="fbm:MQE35_01510"/>
<dbReference type="Proteomes" id="UP000831290">
    <property type="component" value="Chromosome"/>
</dbReference>
<keyword evidence="3" id="KW-1185">Reference proteome</keyword>
<evidence type="ECO:0000313" key="3">
    <source>
        <dbReference type="Proteomes" id="UP000831290"/>
    </source>
</evidence>
<dbReference type="EMBL" id="CP094358">
    <property type="protein sequence ID" value="UOB17988.1"/>
    <property type="molecule type" value="Genomic_DNA"/>
</dbReference>
<keyword evidence="1" id="KW-0472">Membrane</keyword>
<accession>A0A9E6ZSE3</accession>
<evidence type="ECO:0000256" key="1">
    <source>
        <dbReference type="SAM" id="Phobius"/>
    </source>
</evidence>
<sequence length="125" mass="14489">MNEELVISNKNELLKLKGNKRRYKRIYLKLPQLNIEENVKWTKIINEQYNCGGDKTGAIYVSVSLLLGCISMIVYFIFTNDIPSQYVKYGLVLSLLMGIVGKYVGKFFAYIKLNRTIEVLEKEIK</sequence>
<reference evidence="2" key="1">
    <citation type="submission" date="2022-03" db="EMBL/GenBank/DDBJ databases">
        <title>Description of Abyssus ytuae gen. nov., sp. nov., a novel member of the family Flavobacteriaceae isolated from the sediment of Mariana Trench.</title>
        <authorList>
            <person name="Zhang J."/>
            <person name="Xu X."/>
        </authorList>
    </citation>
    <scope>NUCLEOTIDE SEQUENCE</scope>
    <source>
        <strain evidence="2">MT3330</strain>
    </source>
</reference>
<keyword evidence="1" id="KW-0812">Transmembrane</keyword>
<name>A0A9E6ZSE3_9FLAO</name>
<keyword evidence="1" id="KW-1133">Transmembrane helix</keyword>
<feature type="transmembrane region" description="Helical" evidence="1">
    <location>
        <begin position="86"/>
        <end position="105"/>
    </location>
</feature>
<proteinExistence type="predicted"/>
<protein>
    <submittedName>
        <fullName evidence="2">Uncharacterized protein</fullName>
    </submittedName>
</protein>
<gene>
    <name evidence="2" type="ORF">MQE35_01510</name>
</gene>
<dbReference type="AlphaFoldDB" id="A0A9E6ZSE3"/>
<feature type="transmembrane region" description="Helical" evidence="1">
    <location>
        <begin position="58"/>
        <end position="80"/>
    </location>
</feature>
<dbReference type="RefSeq" id="WP_255843860.1">
    <property type="nucleotide sequence ID" value="NZ_CP094358.1"/>
</dbReference>
<organism evidence="2 3">
    <name type="scientific">Abyssalbus ytuae</name>
    <dbReference type="NCBI Taxonomy" id="2926907"/>
    <lineage>
        <taxon>Bacteria</taxon>
        <taxon>Pseudomonadati</taxon>
        <taxon>Bacteroidota</taxon>
        <taxon>Flavobacteriia</taxon>
        <taxon>Flavobacteriales</taxon>
        <taxon>Flavobacteriaceae</taxon>
        <taxon>Abyssalbus</taxon>
    </lineage>
</organism>